<dbReference type="GO" id="GO:0003824">
    <property type="term" value="F:catalytic activity"/>
    <property type="evidence" value="ECO:0007669"/>
    <property type="project" value="InterPro"/>
</dbReference>
<dbReference type="Pfam" id="PF02515">
    <property type="entry name" value="CoA_transf_3"/>
    <property type="match status" value="1"/>
</dbReference>
<dbReference type="AlphaFoldDB" id="A0A078BBH7"/>
<dbReference type="SUPFAM" id="SSF89796">
    <property type="entry name" value="CoA-transferase family III (CaiB/BaiF)"/>
    <property type="match status" value="1"/>
</dbReference>
<protein>
    <submittedName>
        <fullName evidence="2">Alpha-methylacyl-racemase</fullName>
    </submittedName>
</protein>
<proteinExistence type="inferred from homology"/>
<dbReference type="InParanoid" id="A0A078BBH7"/>
<gene>
    <name evidence="2" type="primary">Contig4494.g4795</name>
    <name evidence="2" type="ORF">STYLEM_20914</name>
</gene>
<reference evidence="2 3" key="1">
    <citation type="submission" date="2014-06" db="EMBL/GenBank/DDBJ databases">
        <authorList>
            <person name="Swart Estienne"/>
        </authorList>
    </citation>
    <scope>NUCLEOTIDE SEQUENCE [LARGE SCALE GENOMIC DNA]</scope>
    <source>
        <strain evidence="2 3">130c</strain>
    </source>
</reference>
<evidence type="ECO:0000256" key="1">
    <source>
        <dbReference type="ARBA" id="ARBA00008383"/>
    </source>
</evidence>
<dbReference type="InterPro" id="IPR003673">
    <property type="entry name" value="CoA-Trfase_fam_III"/>
</dbReference>
<dbReference type="OrthoDB" id="16747at2759"/>
<dbReference type="PANTHER" id="PTHR48228:SF5">
    <property type="entry name" value="ALPHA-METHYLACYL-COA RACEMASE"/>
    <property type="match status" value="1"/>
</dbReference>
<comment type="similarity">
    <text evidence="1">Belongs to the CoA-transferase III family.</text>
</comment>
<organism evidence="2 3">
    <name type="scientific">Stylonychia lemnae</name>
    <name type="common">Ciliate</name>
    <dbReference type="NCBI Taxonomy" id="5949"/>
    <lineage>
        <taxon>Eukaryota</taxon>
        <taxon>Sar</taxon>
        <taxon>Alveolata</taxon>
        <taxon>Ciliophora</taxon>
        <taxon>Intramacronucleata</taxon>
        <taxon>Spirotrichea</taxon>
        <taxon>Stichotrichia</taxon>
        <taxon>Sporadotrichida</taxon>
        <taxon>Oxytrichidae</taxon>
        <taxon>Stylonychinae</taxon>
        <taxon>Stylonychia</taxon>
    </lineage>
</organism>
<evidence type="ECO:0000313" key="3">
    <source>
        <dbReference type="Proteomes" id="UP000039865"/>
    </source>
</evidence>
<dbReference type="Gene3D" id="3.30.1540.10">
    <property type="entry name" value="formyl-coa transferase, domain 3"/>
    <property type="match status" value="1"/>
</dbReference>
<dbReference type="EMBL" id="CCKQ01019721">
    <property type="protein sequence ID" value="CDW91754.1"/>
    <property type="molecule type" value="Genomic_DNA"/>
</dbReference>
<sequence>MSQITSNPQKQPEPETQVKKLSVIGLSNKPEMRKYLLWTLKLMKDVPSVFDKVSYVDISKQKIDEIKDLKSFDIIVISSDIPDLNKDLFKQDAIISILNSDKAVLSEHEYLAKSGFLSIVGLSHFKLGRFKRPQSLPQQPTSSLMQYIQNYPVDNLIYICQFVQSMRELGQWRNEQGQNMIDGGAPYYTTYLSKDRKYFAVGCIEPQFFKLFVKGLPVDDDEKKSLIENQNNQEQWPKMKDRFEKIFASQPSKYWKEQFKGTDACVTLVINENQAMKKKIFKDITQKPKKNDHIWNLLQKEINLKDHVVITPLAKL</sequence>
<name>A0A078BBH7_STYLE</name>
<dbReference type="InterPro" id="IPR023606">
    <property type="entry name" value="CoA-Trfase_III_dom_1_sf"/>
</dbReference>
<dbReference type="Proteomes" id="UP000039865">
    <property type="component" value="Unassembled WGS sequence"/>
</dbReference>
<dbReference type="InterPro" id="IPR044855">
    <property type="entry name" value="CoA-Trfase_III_dom3_sf"/>
</dbReference>
<dbReference type="PANTHER" id="PTHR48228">
    <property type="entry name" value="SUCCINYL-COA--D-CITRAMALATE COA-TRANSFERASE"/>
    <property type="match status" value="1"/>
</dbReference>
<accession>A0A078BBH7</accession>
<dbReference type="InterPro" id="IPR050509">
    <property type="entry name" value="CoA-transferase_III"/>
</dbReference>
<keyword evidence="3" id="KW-1185">Reference proteome</keyword>
<evidence type="ECO:0000313" key="2">
    <source>
        <dbReference type="EMBL" id="CDW91754.1"/>
    </source>
</evidence>